<dbReference type="Gene3D" id="3.30.70.330">
    <property type="match status" value="1"/>
</dbReference>
<accession>A0A553NDE3</accession>
<evidence type="ECO:0000256" key="6">
    <source>
        <dbReference type="SAM" id="MobiDB-lite"/>
    </source>
</evidence>
<keyword evidence="7" id="KW-0732">Signal</keyword>
<gene>
    <name evidence="9" type="ORF">TCAL_02097</name>
</gene>
<dbReference type="PROSITE" id="PS50102">
    <property type="entry name" value="RRM"/>
    <property type="match status" value="1"/>
</dbReference>
<dbReference type="AlphaFoldDB" id="A0A553NDE3"/>
<dbReference type="CDD" id="cd12307">
    <property type="entry name" value="RRM_NIFK_like"/>
    <property type="match status" value="1"/>
</dbReference>
<comment type="subcellular location">
    <subcellularLocation>
        <location evidence="1">Nucleus</location>
        <location evidence="1">Nucleolus</location>
    </subcellularLocation>
</comment>
<name>A0A553NDE3_TIGCA</name>
<dbReference type="GO" id="GO:0005730">
    <property type="term" value="C:nucleolus"/>
    <property type="evidence" value="ECO:0007669"/>
    <property type="project" value="UniProtKB-SubCell"/>
</dbReference>
<evidence type="ECO:0000256" key="3">
    <source>
        <dbReference type="ARBA" id="ARBA00023242"/>
    </source>
</evidence>
<dbReference type="EMBL" id="VCGU01000458">
    <property type="protein sequence ID" value="TRY63472.1"/>
    <property type="molecule type" value="Genomic_DNA"/>
</dbReference>
<feature type="region of interest" description="Disordered" evidence="6">
    <location>
        <begin position="494"/>
        <end position="568"/>
    </location>
</feature>
<evidence type="ECO:0000259" key="8">
    <source>
        <dbReference type="PROSITE" id="PS50102"/>
    </source>
</evidence>
<evidence type="ECO:0000256" key="2">
    <source>
        <dbReference type="ARBA" id="ARBA00022884"/>
    </source>
</evidence>
<dbReference type="InterPro" id="IPR026321">
    <property type="entry name" value="CC134"/>
</dbReference>
<evidence type="ECO:0000256" key="5">
    <source>
        <dbReference type="SAM" id="Coils"/>
    </source>
</evidence>
<evidence type="ECO:0000256" key="7">
    <source>
        <dbReference type="SAM" id="SignalP"/>
    </source>
</evidence>
<keyword evidence="2 4" id="KW-0694">RNA-binding</keyword>
<dbReference type="InterPro" id="IPR012677">
    <property type="entry name" value="Nucleotide-bd_a/b_plait_sf"/>
</dbReference>
<dbReference type="Proteomes" id="UP000318571">
    <property type="component" value="Chromosome 10"/>
</dbReference>
<feature type="compositionally biased region" description="Polar residues" evidence="6">
    <location>
        <begin position="511"/>
        <end position="524"/>
    </location>
</feature>
<organism evidence="9 10">
    <name type="scientific">Tigriopus californicus</name>
    <name type="common">Marine copepod</name>
    <dbReference type="NCBI Taxonomy" id="6832"/>
    <lineage>
        <taxon>Eukaryota</taxon>
        <taxon>Metazoa</taxon>
        <taxon>Ecdysozoa</taxon>
        <taxon>Arthropoda</taxon>
        <taxon>Crustacea</taxon>
        <taxon>Multicrustacea</taxon>
        <taxon>Hexanauplia</taxon>
        <taxon>Copepoda</taxon>
        <taxon>Harpacticoida</taxon>
        <taxon>Harpacticidae</taxon>
        <taxon>Tigriopus</taxon>
    </lineage>
</organism>
<feature type="coiled-coil region" evidence="5">
    <location>
        <begin position="430"/>
        <end position="457"/>
    </location>
</feature>
<dbReference type="GO" id="GO:0003723">
    <property type="term" value="F:RNA binding"/>
    <property type="evidence" value="ECO:0007669"/>
    <property type="project" value="UniProtKB-UniRule"/>
</dbReference>
<dbReference type="STRING" id="6832.A0A553NDE3"/>
<dbReference type="InterPro" id="IPR000504">
    <property type="entry name" value="RRM_dom"/>
</dbReference>
<evidence type="ECO:0000256" key="4">
    <source>
        <dbReference type="PROSITE-ProRule" id="PRU00176"/>
    </source>
</evidence>
<proteinExistence type="predicted"/>
<evidence type="ECO:0000313" key="10">
    <source>
        <dbReference type="Proteomes" id="UP000318571"/>
    </source>
</evidence>
<feature type="region of interest" description="Disordered" evidence="6">
    <location>
        <begin position="194"/>
        <end position="319"/>
    </location>
</feature>
<dbReference type="SUPFAM" id="SSF54928">
    <property type="entry name" value="RNA-binding domain, RBD"/>
    <property type="match status" value="1"/>
</dbReference>
<feature type="compositionally biased region" description="Polar residues" evidence="6">
    <location>
        <begin position="216"/>
        <end position="226"/>
    </location>
</feature>
<comment type="caution">
    <text evidence="9">The sequence shown here is derived from an EMBL/GenBank/DDBJ whole genome shotgun (WGS) entry which is preliminary data.</text>
</comment>
<dbReference type="InterPro" id="IPR035979">
    <property type="entry name" value="RBD_domain_sf"/>
</dbReference>
<reference evidence="9 10" key="1">
    <citation type="journal article" date="2018" name="Nat. Ecol. Evol.">
        <title>Genomic signatures of mitonuclear coevolution across populations of Tigriopus californicus.</title>
        <authorList>
            <person name="Barreto F.S."/>
            <person name="Watson E.T."/>
            <person name="Lima T.G."/>
            <person name="Willett C.S."/>
            <person name="Edmands S."/>
            <person name="Li W."/>
            <person name="Burton R.S."/>
        </authorList>
    </citation>
    <scope>NUCLEOTIDE SEQUENCE [LARGE SCALE GENOMIC DNA]</scope>
    <source>
        <strain evidence="9 10">San Diego</strain>
    </source>
</reference>
<keyword evidence="3" id="KW-0539">Nucleus</keyword>
<feature type="signal peptide" evidence="7">
    <location>
        <begin position="1"/>
        <end position="24"/>
    </location>
</feature>
<dbReference type="PANTHER" id="PTHR46754">
    <property type="entry name" value="MKI67 FHA DOMAIN-INTERACTING NUCLEOLAR PHOSPHOPROTEIN"/>
    <property type="match status" value="1"/>
</dbReference>
<dbReference type="SMART" id="SM00360">
    <property type="entry name" value="RRM"/>
    <property type="match status" value="1"/>
</dbReference>
<feature type="chain" id="PRO_5021838821" description="RRM domain-containing protein" evidence="7">
    <location>
        <begin position="25"/>
        <end position="593"/>
    </location>
</feature>
<dbReference type="Pfam" id="PF15002">
    <property type="entry name" value="ERK-JNK_inhib"/>
    <property type="match status" value="1"/>
</dbReference>
<keyword evidence="10" id="KW-1185">Reference proteome</keyword>
<evidence type="ECO:0000313" key="9">
    <source>
        <dbReference type="EMBL" id="TRY63472.1"/>
    </source>
</evidence>
<evidence type="ECO:0000256" key="1">
    <source>
        <dbReference type="ARBA" id="ARBA00004604"/>
    </source>
</evidence>
<dbReference type="PROSITE" id="PS51257">
    <property type="entry name" value="PROKAR_LIPOPROTEIN"/>
    <property type="match status" value="1"/>
</dbReference>
<dbReference type="Pfam" id="PF00076">
    <property type="entry name" value="RRM_1"/>
    <property type="match status" value="1"/>
</dbReference>
<keyword evidence="5" id="KW-0175">Coiled coil</keyword>
<feature type="domain" description="RRM" evidence="8">
    <location>
        <begin position="326"/>
        <end position="404"/>
    </location>
</feature>
<sequence length="593" mass="66289">MRHLGPLWYYWMGLSCVQWMGVGSSSDSAGGVTDQEVFRHLFTQKRLEHHMAIGRLVTLEAEKRQQLLNGMMDKFFSVMATGKALLESAGIGIGPLTAFPQAEEQKNGLALVMENTCFLSDILLRFPDYLHAQLKHQPGWALDYKWGLSFAAQSGDLIDEKTRELIHLACQEMGVGEPDPDYVNPYKAVRPKVKRFEDPPVIPKKPRKKLRKGPQLSRSELSSNMARNGHRQSDPTFPTHGTQRKGMGTKKMIQKSATLAAEQSVSKKSVPKQNVSKKSDPKENIPKVAAPPATVDETQVADPSIEVIQKESAPTKKKNGFSTDRGVVYIHSLPHGFYEKQLYKYMKQFGSVTRIKLVRSPKTGGSCGFAFVEFKYDEVARIVAETMNNYLMFDRLVKCEVLDPKKVKPIMFFNRVKPDKPPGLIARRKDKKVMNQLRTEEQNNRRLKKQLGKLDKVQKRLAELGVTSQMSFEKASKKLKGLSHTPIMAVDQEEHEVSMKTPPNVKKVRSRGNSAAATPNSGRNTPKGVLSNLPKDKKNLMLAKLTAKLEEGKPKATPSPGLKGNKKVVGALTATNVAKHGMTIKRNTPRTKK</sequence>
<protein>
    <recommendedName>
        <fullName evidence="8">RRM domain-containing protein</fullName>
    </recommendedName>
</protein>
<feature type="compositionally biased region" description="Polar residues" evidence="6">
    <location>
        <begin position="255"/>
        <end position="276"/>
    </location>
</feature>